<feature type="transmembrane region" description="Helical" evidence="10">
    <location>
        <begin position="351"/>
        <end position="370"/>
    </location>
</feature>
<dbReference type="GO" id="GO:0004427">
    <property type="term" value="F:inorganic diphosphate phosphatase activity"/>
    <property type="evidence" value="ECO:0007669"/>
    <property type="project" value="InterPro"/>
</dbReference>
<dbReference type="HOGENOM" id="CLU_008743_3_2_1"/>
<evidence type="ECO:0000256" key="8">
    <source>
        <dbReference type="ARBA" id="ARBA00023065"/>
    </source>
</evidence>
<evidence type="ECO:0000256" key="9">
    <source>
        <dbReference type="ARBA" id="ARBA00023136"/>
    </source>
</evidence>
<dbReference type="Gramene" id="scaffold_101865.1">
    <property type="protein sequence ID" value="scaffold_101865.1"/>
    <property type="gene ID" value="scaffold_101865.1"/>
</dbReference>
<protein>
    <recommendedName>
        <fullName evidence="2">H(+)-exporting diphosphatase</fullName>
        <ecNumber evidence="2">7.1.3.1</ecNumber>
    </recommendedName>
</protein>
<evidence type="ECO:0000313" key="11">
    <source>
        <dbReference type="EMBL" id="EFH69179.1"/>
    </source>
</evidence>
<evidence type="ECO:0000256" key="3">
    <source>
        <dbReference type="ARBA" id="ARBA00022448"/>
    </source>
</evidence>
<dbReference type="eggNOG" id="ENOG502QPJC">
    <property type="taxonomic scope" value="Eukaryota"/>
</dbReference>
<keyword evidence="6" id="KW-1278">Translocase</keyword>
<dbReference type="InterPro" id="IPR004131">
    <property type="entry name" value="PPase-energised_H-pump"/>
</dbReference>
<evidence type="ECO:0000256" key="5">
    <source>
        <dbReference type="ARBA" id="ARBA00022842"/>
    </source>
</evidence>
<feature type="transmembrane region" description="Helical" evidence="10">
    <location>
        <begin position="39"/>
        <end position="59"/>
    </location>
</feature>
<evidence type="ECO:0000256" key="10">
    <source>
        <dbReference type="SAM" id="Phobius"/>
    </source>
</evidence>
<dbReference type="GO" id="GO:0009678">
    <property type="term" value="F:diphosphate hydrolysis-driven proton transmembrane transporter activity"/>
    <property type="evidence" value="ECO:0007669"/>
    <property type="project" value="UniProtKB-EC"/>
</dbReference>
<dbReference type="Pfam" id="PF03030">
    <property type="entry name" value="H_PPase"/>
    <property type="match status" value="1"/>
</dbReference>
<dbReference type="Proteomes" id="UP000008694">
    <property type="component" value="Unassembled WGS sequence"/>
</dbReference>
<evidence type="ECO:0000256" key="6">
    <source>
        <dbReference type="ARBA" id="ARBA00022967"/>
    </source>
</evidence>
<name>D7KEI9_ARALL</name>
<feature type="transmembrane region" description="Helical" evidence="10">
    <location>
        <begin position="156"/>
        <end position="177"/>
    </location>
</feature>
<feature type="transmembrane region" description="Helical" evidence="10">
    <location>
        <begin position="66"/>
        <end position="87"/>
    </location>
</feature>
<evidence type="ECO:0000256" key="7">
    <source>
        <dbReference type="ARBA" id="ARBA00022989"/>
    </source>
</evidence>
<reference evidence="12" key="1">
    <citation type="journal article" date="2011" name="Nat. Genet.">
        <title>The Arabidopsis lyrata genome sequence and the basis of rapid genome size change.</title>
        <authorList>
            <person name="Hu T.T."/>
            <person name="Pattyn P."/>
            <person name="Bakker E.G."/>
            <person name="Cao J."/>
            <person name="Cheng J.-F."/>
            <person name="Clark R.M."/>
            <person name="Fahlgren N."/>
            <person name="Fawcett J.A."/>
            <person name="Grimwood J."/>
            <person name="Gundlach H."/>
            <person name="Haberer G."/>
            <person name="Hollister J.D."/>
            <person name="Ossowski S."/>
            <person name="Ottilar R.P."/>
            <person name="Salamov A.A."/>
            <person name="Schneeberger K."/>
            <person name="Spannagl M."/>
            <person name="Wang X."/>
            <person name="Yang L."/>
            <person name="Nasrallah M.E."/>
            <person name="Bergelson J."/>
            <person name="Carrington J.C."/>
            <person name="Gaut B.S."/>
            <person name="Schmutz J."/>
            <person name="Mayer K.F.X."/>
            <person name="Van de Peer Y."/>
            <person name="Grigoriev I.V."/>
            <person name="Nordborg M."/>
            <person name="Weigel D."/>
            <person name="Guo Y.-L."/>
        </authorList>
    </citation>
    <scope>NUCLEOTIDE SEQUENCE [LARGE SCALE GENOMIC DNA]</scope>
    <source>
        <strain evidence="12">cv. MN47</strain>
    </source>
</reference>
<keyword evidence="8" id="KW-0406">Ion transport</keyword>
<dbReference type="EC" id="7.1.3.1" evidence="2"/>
<feature type="transmembrane region" description="Helical" evidence="10">
    <location>
        <begin position="126"/>
        <end position="144"/>
    </location>
</feature>
<proteinExistence type="predicted"/>
<dbReference type="STRING" id="81972.D7KEI9"/>
<dbReference type="PANTHER" id="PTHR31998">
    <property type="entry name" value="K(+)-INSENSITIVE PYROPHOSPHATE-ENERGIZED PROTON PUMP"/>
    <property type="match status" value="1"/>
</dbReference>
<comment type="subcellular location">
    <subcellularLocation>
        <location evidence="1">Endomembrane system</location>
        <topology evidence="1">Multi-pass membrane protein</topology>
    </subcellularLocation>
</comment>
<gene>
    <name evidence="11" type="ORF">ARALYDRAFT_889071</name>
</gene>
<evidence type="ECO:0000256" key="2">
    <source>
        <dbReference type="ARBA" id="ARBA00013242"/>
    </source>
</evidence>
<evidence type="ECO:0000256" key="1">
    <source>
        <dbReference type="ARBA" id="ARBA00004127"/>
    </source>
</evidence>
<dbReference type="GO" id="GO:0016020">
    <property type="term" value="C:membrane"/>
    <property type="evidence" value="ECO:0007669"/>
    <property type="project" value="InterPro"/>
</dbReference>
<accession>D7KEI9</accession>
<evidence type="ECO:0000256" key="4">
    <source>
        <dbReference type="ARBA" id="ARBA00022692"/>
    </source>
</evidence>
<sequence length="437" mass="46175">MASSTVVKQAEKVEAHIGTRNASVKSPVEDPMVVLQKGYSLTIILAVLTFGASTRWLLYTEQAPSAWVNFFMCGLVGIITAYVFVWISRYSTDYKYEPVRTLALASSTGHGTNIIAGVSLGLESTALPVLVTSVAIISAFWLGNTSGLMDEKGNPIAGLFGTAVATMGMLSTAAYVLTMDMFGPIADNAGGIVEMSQQPESVREITDVLDAVGNTTKATTKGFAIGSAALASFLHFSAYMDEVDIAIPEVFIGGLLGAMLIFLFSAWACAAVGRTAQEVVNEVRRQFIERPGIMDYKEKPDYGRCVAIVASSALREMIKPGALAIISPIAVGFVFRILGYYTGQPLLGAKVVAAMLMFATVCGILMALFLNTAGGAWDNAKKYIETGALGGKGSDSHKAAVTGDTVGDPFKDTAGPSIHVLIKMLATITLVMAPIFL</sequence>
<keyword evidence="9 10" id="KW-0472">Membrane</keyword>
<dbReference type="AlphaFoldDB" id="D7KEI9"/>
<organism evidence="12">
    <name type="scientific">Arabidopsis lyrata subsp. lyrata</name>
    <name type="common">Lyre-leaved rock-cress</name>
    <dbReference type="NCBI Taxonomy" id="81972"/>
    <lineage>
        <taxon>Eukaryota</taxon>
        <taxon>Viridiplantae</taxon>
        <taxon>Streptophyta</taxon>
        <taxon>Embryophyta</taxon>
        <taxon>Tracheophyta</taxon>
        <taxon>Spermatophyta</taxon>
        <taxon>Magnoliopsida</taxon>
        <taxon>eudicotyledons</taxon>
        <taxon>Gunneridae</taxon>
        <taxon>Pentapetalae</taxon>
        <taxon>rosids</taxon>
        <taxon>malvids</taxon>
        <taxon>Brassicales</taxon>
        <taxon>Brassicaceae</taxon>
        <taxon>Camelineae</taxon>
        <taxon>Arabidopsis</taxon>
    </lineage>
</organism>
<feature type="transmembrane region" description="Helical" evidence="10">
    <location>
        <begin position="251"/>
        <end position="273"/>
    </location>
</feature>
<keyword evidence="7 10" id="KW-1133">Transmembrane helix</keyword>
<dbReference type="EMBL" id="GL348713">
    <property type="protein sequence ID" value="EFH69179.1"/>
    <property type="molecule type" value="Genomic_DNA"/>
</dbReference>
<keyword evidence="5" id="KW-0460">Magnesium</keyword>
<keyword evidence="4 10" id="KW-0812">Transmembrane</keyword>
<keyword evidence="12" id="KW-1185">Reference proteome</keyword>
<keyword evidence="3" id="KW-0813">Transport</keyword>
<dbReference type="GO" id="GO:0012505">
    <property type="term" value="C:endomembrane system"/>
    <property type="evidence" value="ECO:0007669"/>
    <property type="project" value="UniProtKB-SubCell"/>
</dbReference>
<evidence type="ECO:0000313" key="12">
    <source>
        <dbReference type="Proteomes" id="UP000008694"/>
    </source>
</evidence>
<feature type="transmembrane region" description="Helical" evidence="10">
    <location>
        <begin position="321"/>
        <end position="339"/>
    </location>
</feature>